<dbReference type="Proteomes" id="UP000807306">
    <property type="component" value="Unassembled WGS sequence"/>
</dbReference>
<keyword evidence="3" id="KW-1185">Reference proteome</keyword>
<feature type="compositionally biased region" description="Polar residues" evidence="1">
    <location>
        <begin position="296"/>
        <end position="308"/>
    </location>
</feature>
<feature type="compositionally biased region" description="Polar residues" evidence="1">
    <location>
        <begin position="429"/>
        <end position="448"/>
    </location>
</feature>
<sequence length="491" mass="54668">MKKLTPGVEATTHRIEASRVVLNTLERTKVEEEIQFLNPAAENALGLLQFVRGIEEGEVDDDFAALALDSCGLVFVLISECDKLLNAGEEIPERFRWGSGELAEFLKEDVQVFVQKKIKRGFLSRRLRHVADDEKVVKHRERLAKWLVKLGIQPELSIHDAVDSIISEKVSRHDQDVQAARRAGKPLSQSRTPTPLSQLPSLNSTISIDKMHKPLPEIQVWQTTSTSPIAPADSSSSRSASLDIDNAKQKRLEAERLARKAEKEMWRKAEAEFNKLPVTPLRSSTPLTPLRAQDPSRPSHSRSVSIQEVSRPPSVASVLKPLRRDSDDLPAAPTSPPHDEAKDRELAAQLQSQLAKEVAEEDERKAHQIAASLQRQWEAEHERPRRSKKDRSRSRSRPSLRDPGESSSDESILTPERKKVLAWIKSNARHSPSPTGSPQTSRSGSPNPVQHRREYPPAPIGPVPLRRASLAFNSTQTPGNTAKPSAPLSNL</sequence>
<organism evidence="2 3">
    <name type="scientific">Crepidotus variabilis</name>
    <dbReference type="NCBI Taxonomy" id="179855"/>
    <lineage>
        <taxon>Eukaryota</taxon>
        <taxon>Fungi</taxon>
        <taxon>Dikarya</taxon>
        <taxon>Basidiomycota</taxon>
        <taxon>Agaricomycotina</taxon>
        <taxon>Agaricomycetes</taxon>
        <taxon>Agaricomycetidae</taxon>
        <taxon>Agaricales</taxon>
        <taxon>Agaricineae</taxon>
        <taxon>Crepidotaceae</taxon>
        <taxon>Crepidotus</taxon>
    </lineage>
</organism>
<feature type="compositionally biased region" description="Basic residues" evidence="1">
    <location>
        <begin position="384"/>
        <end position="398"/>
    </location>
</feature>
<dbReference type="EMBL" id="MU157925">
    <property type="protein sequence ID" value="KAF9523087.1"/>
    <property type="molecule type" value="Genomic_DNA"/>
</dbReference>
<evidence type="ECO:0000256" key="1">
    <source>
        <dbReference type="SAM" id="MobiDB-lite"/>
    </source>
</evidence>
<comment type="caution">
    <text evidence="2">The sequence shown here is derived from an EMBL/GenBank/DDBJ whole genome shotgun (WGS) entry which is preliminary data.</text>
</comment>
<gene>
    <name evidence="2" type="ORF">CPB83DRAFT_863431</name>
</gene>
<feature type="region of interest" description="Disordered" evidence="1">
    <location>
        <begin position="179"/>
        <end position="201"/>
    </location>
</feature>
<feature type="compositionally biased region" description="Basic and acidic residues" evidence="1">
    <location>
        <begin position="337"/>
        <end position="346"/>
    </location>
</feature>
<protein>
    <submittedName>
        <fullName evidence="2">Uncharacterized protein</fullName>
    </submittedName>
</protein>
<accession>A0A9P6E5U8</accession>
<evidence type="ECO:0000313" key="3">
    <source>
        <dbReference type="Proteomes" id="UP000807306"/>
    </source>
</evidence>
<reference evidence="2" key="1">
    <citation type="submission" date="2020-11" db="EMBL/GenBank/DDBJ databases">
        <authorList>
            <consortium name="DOE Joint Genome Institute"/>
            <person name="Ahrendt S."/>
            <person name="Riley R."/>
            <person name="Andreopoulos W."/>
            <person name="Labutti K."/>
            <person name="Pangilinan J."/>
            <person name="Ruiz-Duenas F.J."/>
            <person name="Barrasa J.M."/>
            <person name="Sanchez-Garcia M."/>
            <person name="Camarero S."/>
            <person name="Miyauchi S."/>
            <person name="Serrano A."/>
            <person name="Linde D."/>
            <person name="Babiker R."/>
            <person name="Drula E."/>
            <person name="Ayuso-Fernandez I."/>
            <person name="Pacheco R."/>
            <person name="Padilla G."/>
            <person name="Ferreira P."/>
            <person name="Barriuso J."/>
            <person name="Kellner H."/>
            <person name="Castanera R."/>
            <person name="Alfaro M."/>
            <person name="Ramirez L."/>
            <person name="Pisabarro A.G."/>
            <person name="Kuo A."/>
            <person name="Tritt A."/>
            <person name="Lipzen A."/>
            <person name="He G."/>
            <person name="Yan M."/>
            <person name="Ng V."/>
            <person name="Cullen D."/>
            <person name="Martin F."/>
            <person name="Rosso M.-N."/>
            <person name="Henrissat B."/>
            <person name="Hibbett D."/>
            <person name="Martinez A.T."/>
            <person name="Grigoriev I.V."/>
        </authorList>
    </citation>
    <scope>NUCLEOTIDE SEQUENCE</scope>
    <source>
        <strain evidence="2">CBS 506.95</strain>
    </source>
</reference>
<evidence type="ECO:0000313" key="2">
    <source>
        <dbReference type="EMBL" id="KAF9523087.1"/>
    </source>
</evidence>
<feature type="region of interest" description="Disordered" evidence="1">
    <location>
        <begin position="277"/>
        <end position="491"/>
    </location>
</feature>
<dbReference type="OrthoDB" id="3069009at2759"/>
<feature type="region of interest" description="Disordered" evidence="1">
    <location>
        <begin position="225"/>
        <end position="244"/>
    </location>
</feature>
<proteinExistence type="predicted"/>
<feature type="compositionally biased region" description="Polar residues" evidence="1">
    <location>
        <begin position="187"/>
        <end position="201"/>
    </location>
</feature>
<feature type="compositionally biased region" description="Polar residues" evidence="1">
    <location>
        <begin position="471"/>
        <end position="491"/>
    </location>
</feature>
<dbReference type="AlphaFoldDB" id="A0A9P6E5U8"/>
<name>A0A9P6E5U8_9AGAR</name>